<comment type="caution">
    <text evidence="2">The sequence shown here is derived from an EMBL/GenBank/DDBJ whole genome shotgun (WGS) entry which is preliminary data.</text>
</comment>
<gene>
    <name evidence="2" type="ORF">LCGC14_2561400</name>
</gene>
<evidence type="ECO:0000313" key="2">
    <source>
        <dbReference type="EMBL" id="KKL09883.1"/>
    </source>
</evidence>
<feature type="compositionally biased region" description="Basic residues" evidence="1">
    <location>
        <begin position="1"/>
        <end position="10"/>
    </location>
</feature>
<evidence type="ECO:0000256" key="1">
    <source>
        <dbReference type="SAM" id="MobiDB-lite"/>
    </source>
</evidence>
<organism evidence="2">
    <name type="scientific">marine sediment metagenome</name>
    <dbReference type="NCBI Taxonomy" id="412755"/>
    <lineage>
        <taxon>unclassified sequences</taxon>
        <taxon>metagenomes</taxon>
        <taxon>ecological metagenomes</taxon>
    </lineage>
</organism>
<accession>A0A0F9DD24</accession>
<name>A0A0F9DD24_9ZZZZ</name>
<feature type="non-terminal residue" evidence="2">
    <location>
        <position position="1"/>
    </location>
</feature>
<proteinExistence type="predicted"/>
<protein>
    <submittedName>
        <fullName evidence="2">Uncharacterized protein</fullName>
    </submittedName>
</protein>
<dbReference type="AlphaFoldDB" id="A0A0F9DD24"/>
<feature type="region of interest" description="Disordered" evidence="1">
    <location>
        <begin position="1"/>
        <end position="20"/>
    </location>
</feature>
<dbReference type="EMBL" id="LAZR01042289">
    <property type="protein sequence ID" value="KKL09883.1"/>
    <property type="molecule type" value="Genomic_DNA"/>
</dbReference>
<feature type="compositionally biased region" description="Basic and acidic residues" evidence="1">
    <location>
        <begin position="11"/>
        <end position="20"/>
    </location>
</feature>
<sequence length="126" mass="14649">LANIRARKKQNAREVEKRRKDIKADVDRGAKIDMDAGTFPIVDPRSIAQDLARHVNEGVAGLVRRSNARTEERFANLLSDPNYQELLRIQIAEKTIWRQLLQIHMDGLRAQRARRQEDAIRHFEGR</sequence>
<reference evidence="2" key="1">
    <citation type="journal article" date="2015" name="Nature">
        <title>Complex archaea that bridge the gap between prokaryotes and eukaryotes.</title>
        <authorList>
            <person name="Spang A."/>
            <person name="Saw J.H."/>
            <person name="Jorgensen S.L."/>
            <person name="Zaremba-Niedzwiedzka K."/>
            <person name="Martijn J."/>
            <person name="Lind A.E."/>
            <person name="van Eijk R."/>
            <person name="Schleper C."/>
            <person name="Guy L."/>
            <person name="Ettema T.J."/>
        </authorList>
    </citation>
    <scope>NUCLEOTIDE SEQUENCE</scope>
</reference>